<evidence type="ECO:0000256" key="2">
    <source>
        <dbReference type="SAM" id="SignalP"/>
    </source>
</evidence>
<dbReference type="AlphaFoldDB" id="A0A5N4AAR5"/>
<feature type="compositionally biased region" description="Basic and acidic residues" evidence="1">
    <location>
        <begin position="384"/>
        <end position="394"/>
    </location>
</feature>
<evidence type="ECO:0000313" key="4">
    <source>
        <dbReference type="EMBL" id="KAB0794404.1"/>
    </source>
</evidence>
<dbReference type="SMART" id="SM00690">
    <property type="entry name" value="DM5"/>
    <property type="match status" value="2"/>
</dbReference>
<feature type="domain" description="DUF243" evidence="3">
    <location>
        <begin position="251"/>
        <end position="348"/>
    </location>
</feature>
<feature type="region of interest" description="Disordered" evidence="1">
    <location>
        <begin position="379"/>
        <end position="424"/>
    </location>
</feature>
<name>A0A5N4AAR5_PHOPY</name>
<dbReference type="EMBL" id="VVIM01000008">
    <property type="protein sequence ID" value="KAB0794404.1"/>
    <property type="molecule type" value="Genomic_DNA"/>
</dbReference>
<organism evidence="4 5">
    <name type="scientific">Photinus pyralis</name>
    <name type="common">Common eastern firefly</name>
    <name type="synonym">Lampyris pyralis</name>
    <dbReference type="NCBI Taxonomy" id="7054"/>
    <lineage>
        <taxon>Eukaryota</taxon>
        <taxon>Metazoa</taxon>
        <taxon>Ecdysozoa</taxon>
        <taxon>Arthropoda</taxon>
        <taxon>Hexapoda</taxon>
        <taxon>Insecta</taxon>
        <taxon>Pterygota</taxon>
        <taxon>Neoptera</taxon>
        <taxon>Endopterygota</taxon>
        <taxon>Coleoptera</taxon>
        <taxon>Polyphaga</taxon>
        <taxon>Elateriformia</taxon>
        <taxon>Elateroidea</taxon>
        <taxon>Lampyridae</taxon>
        <taxon>Lampyrinae</taxon>
        <taxon>Photinus</taxon>
    </lineage>
</organism>
<feature type="chain" id="PRO_5024412081" description="DUF243 domain-containing protein" evidence="2">
    <location>
        <begin position="27"/>
        <end position="424"/>
    </location>
</feature>
<dbReference type="GO" id="GO:0040003">
    <property type="term" value="P:chitin-based cuticle development"/>
    <property type="evidence" value="ECO:0007669"/>
    <property type="project" value="TreeGrafter"/>
</dbReference>
<evidence type="ECO:0000259" key="3">
    <source>
        <dbReference type="SMART" id="SM00690"/>
    </source>
</evidence>
<proteinExistence type="predicted"/>
<evidence type="ECO:0000256" key="1">
    <source>
        <dbReference type="SAM" id="MobiDB-lite"/>
    </source>
</evidence>
<dbReference type="InterPro" id="IPR004145">
    <property type="entry name" value="DUF243"/>
</dbReference>
<comment type="caution">
    <text evidence="4">The sequence shown here is derived from an EMBL/GenBank/DDBJ whole genome shotgun (WGS) entry which is preliminary data.</text>
</comment>
<dbReference type="PANTHER" id="PTHR31927:SF16">
    <property type="entry name" value="LP07342P"/>
    <property type="match status" value="1"/>
</dbReference>
<dbReference type="InParanoid" id="A0A5N4AAR5"/>
<dbReference type="GO" id="GO:0062129">
    <property type="term" value="C:chitin-based extracellular matrix"/>
    <property type="evidence" value="ECO:0007669"/>
    <property type="project" value="TreeGrafter"/>
</dbReference>
<dbReference type="FunCoup" id="A0A5N4AAR5">
    <property type="interactions" value="198"/>
</dbReference>
<accession>A0A5N4AAR5</accession>
<feature type="signal peptide" evidence="2">
    <location>
        <begin position="1"/>
        <end position="26"/>
    </location>
</feature>
<gene>
    <name evidence="4" type="ORF">PPYR_11243</name>
</gene>
<keyword evidence="5" id="KW-1185">Reference proteome</keyword>
<dbReference type="Proteomes" id="UP000327044">
    <property type="component" value="Unassembled WGS sequence"/>
</dbReference>
<dbReference type="GO" id="GO:0008010">
    <property type="term" value="F:structural constituent of chitin-based larval cuticle"/>
    <property type="evidence" value="ECO:0007669"/>
    <property type="project" value="TreeGrafter"/>
</dbReference>
<sequence>MKVLIVIFYNSFVLKVALSLVAVANCRPDVSHLIPTGSYLPVAPPSGNYLPSDSPYGSDKDEKHVYFYGSDEDHYVRFKVNVVPASHKNTKIIFVKAPGFGIVPEVVAPPSQAEDKTLVYVLVKKPQDGSISIPTGLGVKQEKPQVFFIKYNSKQDAASQVSAGAQGQQVGHSVPDLGSESAFVGTLGNGAQANGHSGGGYPSGGPSNGQTEITLSLVAVAKSRPDVSHLGPSRSYLPLGNVPGPYPSAQSEDQSHVYFYASSDGDYYSKLKINLVPASQKNTKIIFIKAPSHQGVIPEVIAPPSLSEDKTLVYVLVKNPQDESVTVPVGLGTKQMKPEVYFIKYNNRNDAEPQIKSGVHGQQVGSSVPDVGSESAFVGGLDSGSRDFAKDGETKGYPTGMEESSVLVDPGSLYGPPDESGPYL</sequence>
<protein>
    <recommendedName>
        <fullName evidence="3">DUF243 domain-containing protein</fullName>
    </recommendedName>
</protein>
<reference evidence="4 5" key="1">
    <citation type="journal article" date="2018" name="Elife">
        <title>Firefly genomes illuminate parallel origins of bioluminescence in beetles.</title>
        <authorList>
            <person name="Fallon T.R."/>
            <person name="Lower S.E."/>
            <person name="Chang C.H."/>
            <person name="Bessho-Uehara M."/>
            <person name="Martin G.J."/>
            <person name="Bewick A.J."/>
            <person name="Behringer M."/>
            <person name="Debat H.J."/>
            <person name="Wong I."/>
            <person name="Day J.C."/>
            <person name="Suvorov A."/>
            <person name="Silva C.J."/>
            <person name="Stanger-Hall K.F."/>
            <person name="Hall D.W."/>
            <person name="Schmitz R.J."/>
            <person name="Nelson D.R."/>
            <person name="Lewis S.M."/>
            <person name="Shigenobu S."/>
            <person name="Bybee S.M."/>
            <person name="Larracuente A.M."/>
            <person name="Oba Y."/>
            <person name="Weng J.K."/>
        </authorList>
    </citation>
    <scope>NUCLEOTIDE SEQUENCE [LARGE SCALE GENOMIC DNA]</scope>
    <source>
        <strain evidence="4">1611_PpyrPB1</strain>
        <tissue evidence="4">Whole body</tissue>
    </source>
</reference>
<feature type="domain" description="DUF243" evidence="3">
    <location>
        <begin position="59"/>
        <end position="154"/>
    </location>
</feature>
<dbReference type="PANTHER" id="PTHR31927">
    <property type="entry name" value="FI07246P-RELATED-RELATED"/>
    <property type="match status" value="1"/>
</dbReference>
<keyword evidence="2" id="KW-0732">Signal</keyword>
<dbReference type="Pfam" id="PF03103">
    <property type="entry name" value="DUF243"/>
    <property type="match status" value="2"/>
</dbReference>
<evidence type="ECO:0000313" key="5">
    <source>
        <dbReference type="Proteomes" id="UP000327044"/>
    </source>
</evidence>